<organism evidence="2 3">
    <name type="scientific">Henosepilachna vigintioctopunctata</name>
    <dbReference type="NCBI Taxonomy" id="420089"/>
    <lineage>
        <taxon>Eukaryota</taxon>
        <taxon>Metazoa</taxon>
        <taxon>Ecdysozoa</taxon>
        <taxon>Arthropoda</taxon>
        <taxon>Hexapoda</taxon>
        <taxon>Insecta</taxon>
        <taxon>Pterygota</taxon>
        <taxon>Neoptera</taxon>
        <taxon>Endopterygota</taxon>
        <taxon>Coleoptera</taxon>
        <taxon>Polyphaga</taxon>
        <taxon>Cucujiformia</taxon>
        <taxon>Coccinelloidea</taxon>
        <taxon>Coccinellidae</taxon>
        <taxon>Epilachninae</taxon>
        <taxon>Epilachnini</taxon>
        <taxon>Henosepilachna</taxon>
    </lineage>
</organism>
<sequence length="1846" mass="210081">MTQHLKISSLLKIWHGFTQFNNRYVLAGSFCQTHKKFRLKTNGFQGSCNCIVAALMAKVVKMELWNVHTINQILSSGDQLYERSVVKLGNKALGELNVNKVYPNFILLNTMVTFQILNLNDPLTLVSTVDQDQRSILGRTLNEFLNLYPSCIAKVNQRHIAIWTHNNAVFLFDPTEHESNGDKWKGLLSMGYAICVRFLKAQTMAEFIFQDIHKGKTLKVTLWPIEMQRCHALSLKAPENMEQVKMANEQLDKKKEDLKIPEKEIKKKKVPPAVEKPPEKNIENLLIAEEQSPDVEVQDKKSSTALRKYEAKLKAPVEPHMEKIINHFTIINDNKMGIIRASTHQMDKNFSRFRDGEQSISQAVAALVMRRDRPSQQWIKKLVNEILKLGETIHHQSLKEMKKKNISGPFELSHIIEKIVHPPGEYTMDFEEQAILGKLDSDREGVLDLYPALVTFLRTYDCCIINGPIVLAVWFEGSRYYMYDPNERNGKGGVIDDPDKEEIGFACVTWFTALKDLVHLYVENLPQEKRRENFHLSKVIIEDYIGKPDTWNNFQGVAQGKWILRGTMSQSSHVFSAESRNTQCTANATMSIAFVHIRPPNEWTSKTVDQVLMSGDEFYRKTVERLEENNKLVSKLLMVDELDRNFSFSNKELTFEIHDCYVNGILGYPDDGDVLNIKTGLMRFFEEFNFGVLTSRNISVAVWKKDGAFYYFDSHSRDNKGLTSSYGTACVLRLLTIDDLAKAIESNLGPNKLSFFNISAINVNMLTAEEEGGMVRQPLNNFKLVIPDNENVAILLAKTSNKDPKFEFNAGKQTVPMCVTALGMNKLRPSSGWNAEVLGNIIDIGQKYFEDCMAEYEANGVVVEEDKGITSRNLGKEFKIGLNKIEVEFEQVAEGFVEDGLEAAIGNFYTTTEKTSDDDNFELLVETENITVSVWKDDNLFYVFDPYPRDANGQVIGKDAWSAKLEFVEPEAATEGQTATPAAAKKPESPSTTPGGGGDVGEIPIEEEKPKRPRSSGEGVFEKDEEKVTDSDVSGKACILFFYNLEDVISHILENTRPNQRSMMPFTLTRVQIKNSPMVREIYDKDFGERKDGYSGNWYDFLELDYGHWILRGQTDMNNEMFPLENRGKQEIPTILTALAFAKLYAMSKMKSQHIASILCYGDRLFTHMKRLRKAQLEADVVLNLLEEEIKAIMKNEVYDWETYSDALVIGDFKVEMKITKNFLTGDTNAKNVEGVLDLKAALDKLFETSTYGIIDCKAYLVGVWKGATVYYMFDCHKTSVNGVKCSTGYPCITRYLKTELMADIYLQNLEKEGCNTFFIHKVDIKEERYQRPKDIMEKAGLAKPMKMTGFTDIVTGKSILRGGLSQDDPKFGRIGNALSAPVAYVALTMSLIHKPATWSKPIVDEVISVGDELFTQTAKEAGTSFNPWEHTMDPYMVSKDYRVGVLQANIQLKKNEQSGILEIRDPKILNLRQGFEKFFAENTHGILYSPPNICYAVWEEMCEGLPIIYLFDPNRRSSTGLPSSHGTACVITFGSAKMASDHILACVETPDEKHQKFTLIPVEIIVGPYKTVRKKVKPKSKLPVDVNQGLMKQFVQHTIIEERKATKKKATELKKKADEKKQYWQGRNGFFQISKFQHILRGTRCLTSSCYQEKTRGFQGIPVCIVSFVAHAILPVMNWTWKEIDAVLDTGDQLYIDSYIAYSPRDKRLGLQNVLRNIYIMDKKAHVTIYKPIKVMGFTPDQLARNLEKWFLDQNFCMLEYLDQWVGIFFKKGYYFLFDPHERGPRGCKTKKDGAACVIRFELLEELSTRLVTTLLPDGNNDDEEIHEEYQLVLVKLEGGICQCS</sequence>
<evidence type="ECO:0000313" key="2">
    <source>
        <dbReference type="EMBL" id="KAK9886347.1"/>
    </source>
</evidence>
<feature type="region of interest" description="Disordered" evidence="1">
    <location>
        <begin position="971"/>
        <end position="1027"/>
    </location>
</feature>
<dbReference type="PANTHER" id="PTHR40552">
    <property type="entry name" value="AT05186P-RELATED"/>
    <property type="match status" value="1"/>
</dbReference>
<dbReference type="EMBL" id="JARQZJ010000099">
    <property type="protein sequence ID" value="KAK9886347.1"/>
    <property type="molecule type" value="Genomic_DNA"/>
</dbReference>
<evidence type="ECO:0000313" key="3">
    <source>
        <dbReference type="Proteomes" id="UP001431783"/>
    </source>
</evidence>
<name>A0AAW1US92_9CUCU</name>
<dbReference type="InterPro" id="IPR038765">
    <property type="entry name" value="Papain-like_cys_pep_sf"/>
</dbReference>
<dbReference type="Gene3D" id="3.90.70.120">
    <property type="match status" value="7"/>
</dbReference>
<evidence type="ECO:0000256" key="1">
    <source>
        <dbReference type="SAM" id="MobiDB-lite"/>
    </source>
</evidence>
<gene>
    <name evidence="2" type="ORF">WA026_015864</name>
</gene>
<accession>A0AAW1US92</accession>
<reference evidence="2 3" key="1">
    <citation type="submission" date="2023-03" db="EMBL/GenBank/DDBJ databases">
        <title>Genome insight into feeding habits of ladybird beetles.</title>
        <authorList>
            <person name="Li H.-S."/>
            <person name="Huang Y.-H."/>
            <person name="Pang H."/>
        </authorList>
    </citation>
    <scope>NUCLEOTIDE SEQUENCE [LARGE SCALE GENOMIC DNA]</scope>
    <source>
        <strain evidence="2">SYSU_2023b</strain>
        <tissue evidence="2">Whole body</tissue>
    </source>
</reference>
<keyword evidence="3" id="KW-1185">Reference proteome</keyword>
<protein>
    <recommendedName>
        <fullName evidence="4">DNA-directed DNA polymerase</fullName>
    </recommendedName>
</protein>
<proteinExistence type="predicted"/>
<dbReference type="Proteomes" id="UP001431783">
    <property type="component" value="Unassembled WGS sequence"/>
</dbReference>
<dbReference type="SUPFAM" id="SSF54001">
    <property type="entry name" value="Cysteine proteinases"/>
    <property type="match status" value="1"/>
</dbReference>
<dbReference type="PANTHER" id="PTHR40552:SF6">
    <property type="entry name" value="FI09606P-RELATED"/>
    <property type="match status" value="1"/>
</dbReference>
<comment type="caution">
    <text evidence="2">The sequence shown here is derived from an EMBL/GenBank/DDBJ whole genome shotgun (WGS) entry which is preliminary data.</text>
</comment>
<evidence type="ECO:0008006" key="4">
    <source>
        <dbReference type="Google" id="ProtNLM"/>
    </source>
</evidence>